<feature type="transmembrane region" description="Helical" evidence="2">
    <location>
        <begin position="329"/>
        <end position="346"/>
    </location>
</feature>
<reference evidence="3" key="2">
    <citation type="submission" date="2020-09" db="EMBL/GenBank/DDBJ databases">
        <authorList>
            <person name="Sun Q."/>
            <person name="Ohkuma M."/>
        </authorList>
    </citation>
    <scope>NUCLEOTIDE SEQUENCE</scope>
    <source>
        <strain evidence="3">JCM 3091</strain>
    </source>
</reference>
<dbReference type="AlphaFoldDB" id="A0A8J3BML4"/>
<proteinExistence type="predicted"/>
<organism evidence="3 4">
    <name type="scientific">Pilimelia terevasa</name>
    <dbReference type="NCBI Taxonomy" id="53372"/>
    <lineage>
        <taxon>Bacteria</taxon>
        <taxon>Bacillati</taxon>
        <taxon>Actinomycetota</taxon>
        <taxon>Actinomycetes</taxon>
        <taxon>Micromonosporales</taxon>
        <taxon>Micromonosporaceae</taxon>
        <taxon>Pilimelia</taxon>
    </lineage>
</organism>
<feature type="region of interest" description="Disordered" evidence="1">
    <location>
        <begin position="427"/>
        <end position="510"/>
    </location>
</feature>
<keyword evidence="2" id="KW-0472">Membrane</keyword>
<keyword evidence="2" id="KW-1133">Transmembrane helix</keyword>
<feature type="transmembrane region" description="Helical" evidence="2">
    <location>
        <begin position="186"/>
        <end position="206"/>
    </location>
</feature>
<feature type="transmembrane region" description="Helical" evidence="2">
    <location>
        <begin position="132"/>
        <end position="160"/>
    </location>
</feature>
<evidence type="ECO:0000256" key="1">
    <source>
        <dbReference type="SAM" id="MobiDB-lite"/>
    </source>
</evidence>
<comment type="caution">
    <text evidence="3">The sequence shown here is derived from an EMBL/GenBank/DDBJ whole genome shotgun (WGS) entry which is preliminary data.</text>
</comment>
<feature type="transmembrane region" description="Helical" evidence="2">
    <location>
        <begin position="390"/>
        <end position="423"/>
    </location>
</feature>
<name>A0A8J3BML4_9ACTN</name>
<dbReference type="EMBL" id="BMQC01000003">
    <property type="protein sequence ID" value="GGK20097.1"/>
    <property type="molecule type" value="Genomic_DNA"/>
</dbReference>
<feature type="transmembrane region" description="Helical" evidence="2">
    <location>
        <begin position="302"/>
        <end position="323"/>
    </location>
</feature>
<reference evidence="3" key="1">
    <citation type="journal article" date="2014" name="Int. J. Syst. Evol. Microbiol.">
        <title>Complete genome sequence of Corynebacterium casei LMG S-19264T (=DSM 44701T), isolated from a smear-ripened cheese.</title>
        <authorList>
            <consortium name="US DOE Joint Genome Institute (JGI-PGF)"/>
            <person name="Walter F."/>
            <person name="Albersmeier A."/>
            <person name="Kalinowski J."/>
            <person name="Ruckert C."/>
        </authorList>
    </citation>
    <scope>NUCLEOTIDE SEQUENCE</scope>
    <source>
        <strain evidence="3">JCM 3091</strain>
    </source>
</reference>
<dbReference type="RefSeq" id="WP_189113087.1">
    <property type="nucleotide sequence ID" value="NZ_BMQC01000003.1"/>
</dbReference>
<feature type="transmembrane region" description="Helical" evidence="2">
    <location>
        <begin position="78"/>
        <end position="96"/>
    </location>
</feature>
<feature type="compositionally biased region" description="Basic and acidic residues" evidence="1">
    <location>
        <begin position="438"/>
        <end position="451"/>
    </location>
</feature>
<keyword evidence="2" id="KW-0812">Transmembrane</keyword>
<accession>A0A8J3BML4</accession>
<keyword evidence="4" id="KW-1185">Reference proteome</keyword>
<evidence type="ECO:0000313" key="3">
    <source>
        <dbReference type="EMBL" id="GGK20097.1"/>
    </source>
</evidence>
<evidence type="ECO:0000313" key="4">
    <source>
        <dbReference type="Proteomes" id="UP000662200"/>
    </source>
</evidence>
<sequence>MPVLRAVSFVLGGVLRLLLGTAVRAGRAQAARPGPAPDPLRPLRRVHAAACAADVLIVLGALRLLLAPARADLRTGGALAALAAGAVLAAAGYGALRYGHRLAGGARYVPVAALAGRAGLAWWLAQTPPGATWYAVAGGLLALSLAQRTALAAVIGAVAAPGGGPAPGPGRPGPGPADLVRARVRLAGVVAGIAAAPVGLVVLAIGPRWPTQLAFVVLALALVPALRLPAPAAGPGPEPAAGTTVGPRAGAGTPAGPGDRRTAAAVPWPAVGAAAGWLLATVGLVVPLTLRAFAGGAPGNGPLVAGGAAVAVGALAGTAAGRWRHPYRWLPPALLVAAGGLAGLALTRPAALALLCLLATAAQALLAAHADRAAEPGVGAVAVRTAAVPFGLAGGLLATPTVAVAAAALTALAGAAALTWAALPTRTRRAPADGADGSADRATRDRADRAPGGRAPQVPHDRAPGGAEGVPQPRDAGTGPERRPAPAEPRPGYHLYRPSSRATDPTEGEP</sequence>
<feature type="transmembrane region" description="Helical" evidence="2">
    <location>
        <begin position="213"/>
        <end position="230"/>
    </location>
</feature>
<evidence type="ECO:0000256" key="2">
    <source>
        <dbReference type="SAM" id="Phobius"/>
    </source>
</evidence>
<dbReference type="Proteomes" id="UP000662200">
    <property type="component" value="Unassembled WGS sequence"/>
</dbReference>
<protein>
    <submittedName>
        <fullName evidence="3">Uncharacterized protein</fullName>
    </submittedName>
</protein>
<feature type="transmembrane region" description="Helical" evidence="2">
    <location>
        <begin position="46"/>
        <end position="66"/>
    </location>
</feature>
<gene>
    <name evidence="3" type="ORF">GCM10010124_10870</name>
</gene>
<feature type="transmembrane region" description="Helical" evidence="2">
    <location>
        <begin position="268"/>
        <end position="290"/>
    </location>
</feature>
<feature type="compositionally biased region" description="Low complexity" evidence="1">
    <location>
        <begin position="239"/>
        <end position="262"/>
    </location>
</feature>
<feature type="region of interest" description="Disordered" evidence="1">
    <location>
        <begin position="233"/>
        <end position="262"/>
    </location>
</feature>